<feature type="domain" description="CRISPR system ring nuclease SSO2081-like" evidence="1">
    <location>
        <begin position="24"/>
        <end position="194"/>
    </location>
</feature>
<name>A0A221KFU7_VITFI</name>
<evidence type="ECO:0000313" key="3">
    <source>
        <dbReference type="Proteomes" id="UP000199729"/>
    </source>
</evidence>
<dbReference type="RefSeq" id="WP_089416923.1">
    <property type="nucleotide sequence ID" value="NZ_CP022423.1"/>
</dbReference>
<dbReference type="KEGG" id="vff:VITFI_CDS2130"/>
<dbReference type="InterPro" id="IPR019092">
    <property type="entry name" value="SSO2081-like_dom"/>
</dbReference>
<protein>
    <submittedName>
        <fullName evidence="2">CRISPR-associated family protein</fullName>
    </submittedName>
</protein>
<dbReference type="Pfam" id="PF09623">
    <property type="entry name" value="Cas_NE0113"/>
    <property type="match status" value="1"/>
</dbReference>
<keyword evidence="3" id="KW-1185">Reference proteome</keyword>
<gene>
    <name evidence="2" type="ORF">VITFI_CDS2130</name>
</gene>
<dbReference type="NCBIfam" id="TIGR02584">
    <property type="entry name" value="cas_NE0113"/>
    <property type="match status" value="1"/>
</dbReference>
<dbReference type="EMBL" id="CP022423">
    <property type="protein sequence ID" value="ASM77908.1"/>
    <property type="molecule type" value="Genomic_DNA"/>
</dbReference>
<organism evidence="2 3">
    <name type="scientific">Vitreoscilla filiformis</name>
    <dbReference type="NCBI Taxonomy" id="63"/>
    <lineage>
        <taxon>Bacteria</taxon>
        <taxon>Pseudomonadati</taxon>
        <taxon>Pseudomonadota</taxon>
        <taxon>Betaproteobacteria</taxon>
        <taxon>Neisseriales</taxon>
        <taxon>Neisseriaceae</taxon>
        <taxon>Vitreoscilla</taxon>
    </lineage>
</organism>
<proteinExistence type="predicted"/>
<dbReference type="Proteomes" id="UP000199729">
    <property type="component" value="Chromosome"/>
</dbReference>
<dbReference type="CDD" id="cd09741">
    <property type="entry name" value="Csx1_III-U"/>
    <property type="match status" value="1"/>
</dbReference>
<evidence type="ECO:0000259" key="1">
    <source>
        <dbReference type="Pfam" id="PF09623"/>
    </source>
</evidence>
<reference evidence="2 3" key="1">
    <citation type="submission" date="2017-07" db="EMBL/GenBank/DDBJ databases">
        <title>Complete Genome Sequence of the cosmetic ferment Vitreoscilla filiformis (ATCC15551).</title>
        <authorList>
            <person name="Contreras S."/>
            <person name="Sagory-Zalkind P."/>
            <person name="Blanquart H."/>
            <person name="Iltis A."/>
            <person name="Morand S.C."/>
        </authorList>
    </citation>
    <scope>NUCLEOTIDE SEQUENCE [LARGE SCALE GENOMIC DNA]</scope>
    <source>
        <strain evidence="2 3">ATCC 15551</strain>
    </source>
</reference>
<dbReference type="OrthoDB" id="9805822at2"/>
<sequence length="398" mass="43671">MTLDAASTSPQRPKRILVCVSGTSPAIVTETLYALVSDESGPFLPDEIHVITTTVGRQKIRDHLLHPTQGHFLRMVQEFPHKFPTPPRFDDSTLHVIANKTTGIDLADIVSLDDNRAAAQTIYRVLRELKTQPGGAQIHASVAGGRKSMSFYMGQAFSLLADEGDVLSHVLVSEPFENPGYGFFYPPATPRELTDRFSKLPPCHTADARLELAQMSTFKLGPVLRTALPAAALEDFDEAVNLAQGLIASLDARLAVRTQGHNRSGVLHLLGHTIKLPPAQFCLLLLHATAQQLHASGQIERTDLLHTDSTLTFDDWNAIGEACNLSRWKATQAPHAETAFSRIIGLCQPKIGAVAQRLRIEAIQDRRQLTANAPQFRVDIASTPLRLCLERIVKRMAA</sequence>
<dbReference type="InterPro" id="IPR013413">
    <property type="entry name" value="CRISPR-assoc_prot_NE0113"/>
</dbReference>
<accession>A0A221KFU7</accession>
<evidence type="ECO:0000313" key="2">
    <source>
        <dbReference type="EMBL" id="ASM77908.1"/>
    </source>
</evidence>
<dbReference type="AlphaFoldDB" id="A0A221KFU7"/>